<evidence type="ECO:0000313" key="3">
    <source>
        <dbReference type="Proteomes" id="UP000054560"/>
    </source>
</evidence>
<accession>A0A0L0F289</accession>
<protein>
    <submittedName>
        <fullName evidence="2">Uncharacterized protein</fullName>
    </submittedName>
</protein>
<dbReference type="Proteomes" id="UP000054560">
    <property type="component" value="Unassembled WGS sequence"/>
</dbReference>
<feature type="region of interest" description="Disordered" evidence="1">
    <location>
        <begin position="1"/>
        <end position="57"/>
    </location>
</feature>
<dbReference type="RefSeq" id="XP_014144633.1">
    <property type="nucleotide sequence ID" value="XM_014289158.1"/>
</dbReference>
<reference evidence="2 3" key="1">
    <citation type="submission" date="2011-02" db="EMBL/GenBank/DDBJ databases">
        <title>The Genome Sequence of Sphaeroforma arctica JP610.</title>
        <authorList>
            <consortium name="The Broad Institute Genome Sequencing Platform"/>
            <person name="Russ C."/>
            <person name="Cuomo C."/>
            <person name="Young S.K."/>
            <person name="Zeng Q."/>
            <person name="Gargeya S."/>
            <person name="Alvarado L."/>
            <person name="Berlin A."/>
            <person name="Chapman S.B."/>
            <person name="Chen Z."/>
            <person name="Freedman E."/>
            <person name="Gellesch M."/>
            <person name="Goldberg J."/>
            <person name="Griggs A."/>
            <person name="Gujja S."/>
            <person name="Heilman E."/>
            <person name="Heiman D."/>
            <person name="Howarth C."/>
            <person name="Mehta T."/>
            <person name="Neiman D."/>
            <person name="Pearson M."/>
            <person name="Roberts A."/>
            <person name="Saif S."/>
            <person name="Shea T."/>
            <person name="Shenoy N."/>
            <person name="Sisk P."/>
            <person name="Stolte C."/>
            <person name="Sykes S."/>
            <person name="White J."/>
            <person name="Yandava C."/>
            <person name="Burger G."/>
            <person name="Gray M.W."/>
            <person name="Holland P.W.H."/>
            <person name="King N."/>
            <person name="Lang F.B.F."/>
            <person name="Roger A.J."/>
            <person name="Ruiz-Trillo I."/>
            <person name="Haas B."/>
            <person name="Nusbaum C."/>
            <person name="Birren B."/>
        </authorList>
    </citation>
    <scope>NUCLEOTIDE SEQUENCE [LARGE SCALE GENOMIC DNA]</scope>
    <source>
        <strain evidence="2 3">JP610</strain>
    </source>
</reference>
<dbReference type="EMBL" id="KQ250356">
    <property type="protein sequence ID" value="KNC70731.1"/>
    <property type="molecule type" value="Genomic_DNA"/>
</dbReference>
<gene>
    <name evidence="2" type="ORF">SARC_16739</name>
</gene>
<keyword evidence="3" id="KW-1185">Reference proteome</keyword>
<evidence type="ECO:0000313" key="2">
    <source>
        <dbReference type="EMBL" id="KNC70731.1"/>
    </source>
</evidence>
<proteinExistence type="predicted"/>
<dbReference type="GeneID" id="25917243"/>
<feature type="compositionally biased region" description="Basic and acidic residues" evidence="1">
    <location>
        <begin position="1"/>
        <end position="10"/>
    </location>
</feature>
<name>A0A0L0F289_9EUKA</name>
<organism evidence="2 3">
    <name type="scientific">Sphaeroforma arctica JP610</name>
    <dbReference type="NCBI Taxonomy" id="667725"/>
    <lineage>
        <taxon>Eukaryota</taxon>
        <taxon>Ichthyosporea</taxon>
        <taxon>Ichthyophonida</taxon>
        <taxon>Sphaeroforma</taxon>
    </lineage>
</organism>
<feature type="non-terminal residue" evidence="2">
    <location>
        <position position="95"/>
    </location>
</feature>
<evidence type="ECO:0000256" key="1">
    <source>
        <dbReference type="SAM" id="MobiDB-lite"/>
    </source>
</evidence>
<dbReference type="AlphaFoldDB" id="A0A0L0F289"/>
<sequence>MTRNGEREDSAPQGDAAEFDVNVSGKDSVSAPPSPSTRAHSPEEEDAGLDHIPLPDTSMVPLSETIIAQKAGTAAKRKARKRQKVGEMCGCGGGG</sequence>